<keyword evidence="3" id="KW-0804">Transcription</keyword>
<organism evidence="4 5">
    <name type="scientific">Aequoribacter fuscus</name>
    <dbReference type="NCBI Taxonomy" id="2518989"/>
    <lineage>
        <taxon>Bacteria</taxon>
        <taxon>Pseudomonadati</taxon>
        <taxon>Pseudomonadota</taxon>
        <taxon>Gammaproteobacteria</taxon>
        <taxon>Cellvibrionales</taxon>
        <taxon>Halieaceae</taxon>
        <taxon>Aequoribacter</taxon>
    </lineage>
</organism>
<dbReference type="Gene3D" id="1.10.357.10">
    <property type="entry name" value="Tetracycline Repressor, domain 2"/>
    <property type="match status" value="1"/>
</dbReference>
<dbReference type="GO" id="GO:0003700">
    <property type="term" value="F:DNA-binding transcription factor activity"/>
    <property type="evidence" value="ECO:0007669"/>
    <property type="project" value="TreeGrafter"/>
</dbReference>
<keyword evidence="1" id="KW-0805">Transcription regulation</keyword>
<reference evidence="4 5" key="1">
    <citation type="journal article" date="2011" name="J. Bacteriol.">
        <title>Genome sequence of strain IMCC3088, a proteorhodopsin-containing marine bacterium belonging to the OM60/NOR5 clade.</title>
        <authorList>
            <person name="Jang Y."/>
            <person name="Oh H.M."/>
            <person name="Kang I."/>
            <person name="Lee K."/>
            <person name="Yang S.J."/>
            <person name="Cho J.C."/>
        </authorList>
    </citation>
    <scope>NUCLEOTIDE SEQUENCE [LARGE SCALE GENOMIC DNA]</scope>
    <source>
        <strain evidence="4 5">IMCC3088</strain>
    </source>
</reference>
<dbReference type="eggNOG" id="COG1309">
    <property type="taxonomic scope" value="Bacteria"/>
</dbReference>
<accession>F3L4Q6</accession>
<dbReference type="Proteomes" id="UP000005615">
    <property type="component" value="Unassembled WGS sequence"/>
</dbReference>
<dbReference type="PRINTS" id="PR00455">
    <property type="entry name" value="HTHTETR"/>
</dbReference>
<dbReference type="InterPro" id="IPR001647">
    <property type="entry name" value="HTH_TetR"/>
</dbReference>
<proteinExistence type="predicted"/>
<dbReference type="EMBL" id="AEIG01000086">
    <property type="protein sequence ID" value="EGG28704.1"/>
    <property type="molecule type" value="Genomic_DNA"/>
</dbReference>
<dbReference type="PANTHER" id="PTHR30055:SF234">
    <property type="entry name" value="HTH-TYPE TRANSCRIPTIONAL REGULATOR BETI"/>
    <property type="match status" value="1"/>
</dbReference>
<dbReference type="InterPro" id="IPR050109">
    <property type="entry name" value="HTH-type_TetR-like_transc_reg"/>
</dbReference>
<comment type="caution">
    <text evidence="4">The sequence shown here is derived from an EMBL/GenBank/DDBJ whole genome shotgun (WGS) entry which is preliminary data.</text>
</comment>
<gene>
    <name evidence="4" type="ORF">IMCC3088_2657</name>
</gene>
<dbReference type="STRING" id="2518989.IMCC3088_2657"/>
<sequence>MSVAALTVSKPAHETSLGHQARKALATRERILQAVVELINESGFSGATSGQIARRAGITWGAVQHHFGTKDDILLAIIERSQQVYLDQLQSAQLAKGPLSQRIDHFVDAVWEHYRSDLYFAFSEIMRASRMSAIGPSLSAFSISEEQEKHIQIMASMFADYAIPSQRLKECFRFVHRFLAGFALDRIMEPSAPYETIHIKRLKDELLQLVSDKGSDTGDYHTTGGLK</sequence>
<dbReference type="Pfam" id="PF00440">
    <property type="entry name" value="TetR_N"/>
    <property type="match status" value="1"/>
</dbReference>
<dbReference type="GO" id="GO:0000976">
    <property type="term" value="F:transcription cis-regulatory region binding"/>
    <property type="evidence" value="ECO:0007669"/>
    <property type="project" value="TreeGrafter"/>
</dbReference>
<dbReference type="RefSeq" id="WP_009576815.1">
    <property type="nucleotide sequence ID" value="NZ_AEIG01000086.1"/>
</dbReference>
<dbReference type="PROSITE" id="PS50977">
    <property type="entry name" value="HTH_TETR_2"/>
    <property type="match status" value="1"/>
</dbReference>
<dbReference type="AlphaFoldDB" id="F3L4Q6"/>
<keyword evidence="5" id="KW-1185">Reference proteome</keyword>
<name>F3L4Q6_9GAMM</name>
<evidence type="ECO:0000256" key="1">
    <source>
        <dbReference type="ARBA" id="ARBA00023015"/>
    </source>
</evidence>
<dbReference type="InterPro" id="IPR009057">
    <property type="entry name" value="Homeodomain-like_sf"/>
</dbReference>
<evidence type="ECO:0000256" key="2">
    <source>
        <dbReference type="ARBA" id="ARBA00023125"/>
    </source>
</evidence>
<evidence type="ECO:0000313" key="4">
    <source>
        <dbReference type="EMBL" id="EGG28704.1"/>
    </source>
</evidence>
<protein>
    <submittedName>
        <fullName evidence="4">Transcriptional regulator, TetR family protein</fullName>
    </submittedName>
</protein>
<evidence type="ECO:0000313" key="5">
    <source>
        <dbReference type="Proteomes" id="UP000005615"/>
    </source>
</evidence>
<dbReference type="OrthoDB" id="9151800at2"/>
<keyword evidence="2" id="KW-0238">DNA-binding</keyword>
<dbReference type="SUPFAM" id="SSF46689">
    <property type="entry name" value="Homeodomain-like"/>
    <property type="match status" value="1"/>
</dbReference>
<evidence type="ECO:0000256" key="3">
    <source>
        <dbReference type="ARBA" id="ARBA00023163"/>
    </source>
</evidence>
<dbReference type="PANTHER" id="PTHR30055">
    <property type="entry name" value="HTH-TYPE TRANSCRIPTIONAL REGULATOR RUTR"/>
    <property type="match status" value="1"/>
</dbReference>